<proteinExistence type="predicted"/>
<accession>A0ABT2UXI6</accession>
<evidence type="ECO:0000313" key="1">
    <source>
        <dbReference type="EMBL" id="MCU6799282.1"/>
    </source>
</evidence>
<dbReference type="EMBL" id="JAOQJF010000007">
    <property type="protein sequence ID" value="MCU6799282.1"/>
    <property type="molecule type" value="Genomic_DNA"/>
</dbReference>
<comment type="caution">
    <text evidence="1">The sequence shown here is derived from an EMBL/GenBank/DDBJ whole genome shotgun (WGS) entry which is preliminary data.</text>
</comment>
<dbReference type="Proteomes" id="UP001652395">
    <property type="component" value="Unassembled WGS sequence"/>
</dbReference>
<evidence type="ECO:0000313" key="2">
    <source>
        <dbReference type="Proteomes" id="UP001652395"/>
    </source>
</evidence>
<name>A0ABT2UXI6_9FIRM</name>
<organism evidence="1 2">
    <name type="scientific">Alitiscatomonas aceti</name>
    <dbReference type="NCBI Taxonomy" id="2981724"/>
    <lineage>
        <taxon>Bacteria</taxon>
        <taxon>Bacillati</taxon>
        <taxon>Bacillota</taxon>
        <taxon>Clostridia</taxon>
        <taxon>Lachnospirales</taxon>
        <taxon>Lachnospiraceae</taxon>
        <taxon>Alitiscatomonas</taxon>
    </lineage>
</organism>
<keyword evidence="2" id="KW-1185">Reference proteome</keyword>
<reference evidence="1 2" key="1">
    <citation type="journal article" date="2021" name="ISME Commun">
        <title>Automated analysis of genomic sequences facilitates high-throughput and comprehensive description of bacteria.</title>
        <authorList>
            <person name="Hitch T.C.A."/>
        </authorList>
    </citation>
    <scope>NUCLEOTIDE SEQUENCE [LARGE SCALE GENOMIC DNA]</scope>
    <source>
        <strain evidence="2">f_CCE</strain>
    </source>
</reference>
<sequence>MGSDRAFNFPEDLAGHFADRSSQHIGGSLCIKIKNIQKILVLKIVICIAHRPGKDGICDADSGSSLKGSSDVEFIISFQIGICNDVTDLPAIFLPVIPCKAFCRFHDMIFQRPSTGRNIKCYIQCANDWLLMLRIHFPELYRSGILPFSGICHIKYIPQFRLLAAHVQKSNALGATLHIAVHPIIPEIVLCTGRRFWSLLIDHQLLRKGILIKPRGCGQKRCPLFFAASDLCRSFLCHLHIISRFRHHLSFSSSPLFVRI</sequence>
<dbReference type="RefSeq" id="WP_262563010.1">
    <property type="nucleotide sequence ID" value="NZ_JAOQJF010000007.1"/>
</dbReference>
<protein>
    <submittedName>
        <fullName evidence="1">Uncharacterized protein</fullName>
    </submittedName>
</protein>
<gene>
    <name evidence="1" type="ORF">OCV69_04925</name>
</gene>